<accession>A0ACC2MEU0</accession>
<evidence type="ECO:0000313" key="2">
    <source>
        <dbReference type="Proteomes" id="UP001234297"/>
    </source>
</evidence>
<organism evidence="1 2">
    <name type="scientific">Persea americana</name>
    <name type="common">Avocado</name>
    <dbReference type="NCBI Taxonomy" id="3435"/>
    <lineage>
        <taxon>Eukaryota</taxon>
        <taxon>Viridiplantae</taxon>
        <taxon>Streptophyta</taxon>
        <taxon>Embryophyta</taxon>
        <taxon>Tracheophyta</taxon>
        <taxon>Spermatophyta</taxon>
        <taxon>Magnoliopsida</taxon>
        <taxon>Magnoliidae</taxon>
        <taxon>Laurales</taxon>
        <taxon>Lauraceae</taxon>
        <taxon>Persea</taxon>
    </lineage>
</organism>
<gene>
    <name evidence="1" type="ORF">MRB53_005644</name>
</gene>
<proteinExistence type="predicted"/>
<sequence length="84" mass="8980">MSANKLCSEIVESFSSLKLSLLNLSRNKLAGRVPDAFLTLAYNGSFAENPDSAIITSSAYNNSNFATSKGIYDGGIQPKGDEEE</sequence>
<dbReference type="EMBL" id="CM056810">
    <property type="protein sequence ID" value="KAJ8643896.1"/>
    <property type="molecule type" value="Genomic_DNA"/>
</dbReference>
<dbReference type="Proteomes" id="UP001234297">
    <property type="component" value="Chromosome 2"/>
</dbReference>
<protein>
    <submittedName>
        <fullName evidence="1">Uncharacterized protein</fullName>
    </submittedName>
</protein>
<reference evidence="1 2" key="1">
    <citation type="journal article" date="2022" name="Hortic Res">
        <title>A haplotype resolved chromosomal level avocado genome allows analysis of novel avocado genes.</title>
        <authorList>
            <person name="Nath O."/>
            <person name="Fletcher S.J."/>
            <person name="Hayward A."/>
            <person name="Shaw L.M."/>
            <person name="Masouleh A.K."/>
            <person name="Furtado A."/>
            <person name="Henry R.J."/>
            <person name="Mitter N."/>
        </authorList>
    </citation>
    <scope>NUCLEOTIDE SEQUENCE [LARGE SCALE GENOMIC DNA]</scope>
    <source>
        <strain evidence="2">cv. Hass</strain>
    </source>
</reference>
<keyword evidence="2" id="KW-1185">Reference proteome</keyword>
<name>A0ACC2MEU0_PERAE</name>
<comment type="caution">
    <text evidence="1">The sequence shown here is derived from an EMBL/GenBank/DDBJ whole genome shotgun (WGS) entry which is preliminary data.</text>
</comment>
<evidence type="ECO:0000313" key="1">
    <source>
        <dbReference type="EMBL" id="KAJ8643896.1"/>
    </source>
</evidence>